<organism evidence="2 3">
    <name type="scientific">Allacma fusca</name>
    <dbReference type="NCBI Taxonomy" id="39272"/>
    <lineage>
        <taxon>Eukaryota</taxon>
        <taxon>Metazoa</taxon>
        <taxon>Ecdysozoa</taxon>
        <taxon>Arthropoda</taxon>
        <taxon>Hexapoda</taxon>
        <taxon>Collembola</taxon>
        <taxon>Symphypleona</taxon>
        <taxon>Sminthuridae</taxon>
        <taxon>Allacma</taxon>
    </lineage>
</organism>
<comment type="caution">
    <text evidence="2">The sequence shown here is derived from an EMBL/GenBank/DDBJ whole genome shotgun (WGS) entry which is preliminary data.</text>
</comment>
<dbReference type="Proteomes" id="UP000708208">
    <property type="component" value="Unassembled WGS sequence"/>
</dbReference>
<dbReference type="EMBL" id="CAJVCH010571532">
    <property type="protein sequence ID" value="CAG7837767.1"/>
    <property type="molecule type" value="Genomic_DNA"/>
</dbReference>
<keyword evidence="1" id="KW-1133">Transmembrane helix</keyword>
<evidence type="ECO:0000256" key="1">
    <source>
        <dbReference type="SAM" id="Phobius"/>
    </source>
</evidence>
<reference evidence="2" key="1">
    <citation type="submission" date="2021-06" db="EMBL/GenBank/DDBJ databases">
        <authorList>
            <person name="Hodson N. C."/>
            <person name="Mongue J. A."/>
            <person name="Jaron S. K."/>
        </authorList>
    </citation>
    <scope>NUCLEOTIDE SEQUENCE</scope>
</reference>
<evidence type="ECO:0000313" key="3">
    <source>
        <dbReference type="Proteomes" id="UP000708208"/>
    </source>
</evidence>
<feature type="transmembrane region" description="Helical" evidence="1">
    <location>
        <begin position="13"/>
        <end position="32"/>
    </location>
</feature>
<sequence>MAVTKLLQKVRRLFDYLVMFNMITGFVIIGQIHRKPSEGVKSPSDYYYMTYAYYMEYLHISIPSTFYSGNGGNLCGEIYQSLLETSELKVKFSPGVRLCGPEQSADSGAGGSN</sequence>
<dbReference type="AlphaFoldDB" id="A0A8J2LJ55"/>
<keyword evidence="3" id="KW-1185">Reference proteome</keyword>
<evidence type="ECO:0000313" key="2">
    <source>
        <dbReference type="EMBL" id="CAG7837767.1"/>
    </source>
</evidence>
<name>A0A8J2LJ55_9HEXA</name>
<keyword evidence="1" id="KW-0472">Membrane</keyword>
<proteinExistence type="predicted"/>
<accession>A0A8J2LJ55</accession>
<keyword evidence="1" id="KW-0812">Transmembrane</keyword>
<protein>
    <submittedName>
        <fullName evidence="2">Uncharacterized protein</fullName>
    </submittedName>
</protein>
<gene>
    <name evidence="2" type="ORF">AFUS01_LOCUS46828</name>
</gene>